<dbReference type="KEGG" id="cdeu:CNBG_0056"/>
<evidence type="ECO:0000313" key="3">
    <source>
        <dbReference type="Proteomes" id="UP000029445"/>
    </source>
</evidence>
<dbReference type="OMA" id="IRRVGEW"/>
<evidence type="ECO:0000256" key="1">
    <source>
        <dbReference type="SAM" id="MobiDB-lite"/>
    </source>
</evidence>
<gene>
    <name evidence="2" type="ORF">CNBG_0056</name>
</gene>
<dbReference type="HOGENOM" id="CLU_359805_0_0_1"/>
<reference evidence="2 3" key="2">
    <citation type="journal article" date="2018" name="Proc. Natl. Acad. Sci.">
        <title>RNAi is a critical determinant of centromere evolution in closely related fungi.</title>
        <authorList>
            <person name="Yadav V."/>
            <person name="Sun S."/>
            <person name="Billmyre R.B."/>
            <person name="Thimmappa B.C."/>
            <person name="Shea T."/>
            <person name="Lintner R."/>
            <person name="Bakkeren G."/>
            <person name="Cuomo C.A."/>
            <person name="Heitman J."/>
            <person name="Sanyal K."/>
        </authorList>
    </citation>
    <scope>NUCLEOTIDE SEQUENCE [LARGE SCALE GENOMIC DNA]</scope>
    <source>
        <strain evidence="2 3">R265</strain>
    </source>
</reference>
<protein>
    <submittedName>
        <fullName evidence="2">Uncharacterized protein</fullName>
    </submittedName>
</protein>
<organism evidence="2 3">
    <name type="scientific">Cryptococcus deuterogattii (strain R265)</name>
    <name type="common">Cryptococcus gattii VGII (strain R265)</name>
    <dbReference type="NCBI Taxonomy" id="294750"/>
    <lineage>
        <taxon>Eukaryota</taxon>
        <taxon>Fungi</taxon>
        <taxon>Dikarya</taxon>
        <taxon>Basidiomycota</taxon>
        <taxon>Agaricomycotina</taxon>
        <taxon>Tremellomycetes</taxon>
        <taxon>Tremellales</taxon>
        <taxon>Cryptococcaceae</taxon>
        <taxon>Cryptococcus</taxon>
        <taxon>Cryptococcus gattii species complex</taxon>
    </lineage>
</organism>
<dbReference type="STRING" id="294750.A0A095E9G0"/>
<sequence length="778" mass="87460">MLAIRYSRRCVLRLPRSIAHLHPENDVPHAESSSSSSRRHMSVSLPSNQSQSPGKVENATARKGHKSNFARRQIIANAKRLADALKDGSSNLPTQLPPSSDSDYWSDFLQTPVPSSPNPSPTLDDLLSKRPTEPPLKPWHSDYPRLYKRLYDSIHTAFVTKQLKSFARELGLNYVGGKGVSKAAIIKRIMSTWDWVEPRDEPKEPPPKIEVYELSSPELFLFLRDNSLIQRFAQYENLQLSVVRASEAPQSPFQTSQPGDENRMVLVAKGRNESCNTLRELLDQRRKSIMTIEFSKNDVLGLEATVGLLQTISNAARAYVELAAEGTYRATALSEEAAEASKRMLGVAALRTSVLPRHRPLQNVRPAVAHFLSHTPASPLDTRQDTYGLYPFFPSNTEPLPWDLSATTIGSHFYRLEKVKKWDENPSSRATEQMAEKMQNRLVSYPLSSGERGEKGQLKAVVEELVEGKGKLIAKFGHLLLPVMTQDKKSALWDSPLPGQWQVENLERWVREDQSRRFIFSPSLTPAMVQRPPFSSPVKFRRLYYRSLPSFPSGECRYLKFDYTLQVRWQDRFAELMDHLEKTAIDEVVESEIEVKAMGAADQEVVEEVSEPVEAVEAEKQEVADQESESSTIEDRLKGEMGTLEEVDLFLSDRPTDVQLIANAPVPLTNIPTTITSFFNASQASTESSAQPPVSLEIEGEVYHLEADEYIEEITQIEEGIVIKSVKATELNGSTIAYSEIESSAMEGIPSQFWRQLSNISRDITPEIASSRSFPSVQ</sequence>
<dbReference type="VEuPathDB" id="FungiDB:CNBG_0056"/>
<dbReference type="GeneID" id="88176309"/>
<name>A0A095E9G0_CRYD2</name>
<feature type="region of interest" description="Disordered" evidence="1">
    <location>
        <begin position="23"/>
        <end position="70"/>
    </location>
</feature>
<reference evidence="2 3" key="1">
    <citation type="journal article" date="2011" name="MBio">
        <title>Genome variation in Cryptococcus gattii, an emerging pathogen of immunocompetent hosts.</title>
        <authorList>
            <person name="D'Souza C.A."/>
            <person name="Kronstad J.W."/>
            <person name="Taylor G."/>
            <person name="Warren R."/>
            <person name="Yuen M."/>
            <person name="Hu G."/>
            <person name="Jung W.H."/>
            <person name="Sham A."/>
            <person name="Kidd S.E."/>
            <person name="Tangen K."/>
            <person name="Lee N."/>
            <person name="Zeilmaker T."/>
            <person name="Sawkins J."/>
            <person name="McVicker G."/>
            <person name="Shah S."/>
            <person name="Gnerre S."/>
            <person name="Griggs A."/>
            <person name="Zeng Q."/>
            <person name="Bartlett K."/>
            <person name="Li W."/>
            <person name="Wang X."/>
            <person name="Heitman J."/>
            <person name="Stajich J.E."/>
            <person name="Fraser J.A."/>
            <person name="Meyer W."/>
            <person name="Carter D."/>
            <person name="Schein J."/>
            <person name="Krzywinski M."/>
            <person name="Kwon-Chung K.J."/>
            <person name="Varma A."/>
            <person name="Wang J."/>
            <person name="Brunham R."/>
            <person name="Fyfe M."/>
            <person name="Ouellette B.F."/>
            <person name="Siddiqui A."/>
            <person name="Marra M."/>
            <person name="Jones S."/>
            <person name="Holt R."/>
            <person name="Birren B.W."/>
            <person name="Galagan J.E."/>
            <person name="Cuomo C.A."/>
        </authorList>
    </citation>
    <scope>NUCLEOTIDE SEQUENCE [LARGE SCALE GENOMIC DNA]</scope>
    <source>
        <strain evidence="2 3">R265</strain>
    </source>
</reference>
<feature type="region of interest" description="Disordered" evidence="1">
    <location>
        <begin position="88"/>
        <end position="135"/>
    </location>
</feature>
<feature type="compositionally biased region" description="Polar residues" evidence="1">
    <location>
        <begin position="88"/>
        <end position="103"/>
    </location>
</feature>
<keyword evidence="3" id="KW-1185">Reference proteome</keyword>
<dbReference type="Proteomes" id="UP000029445">
    <property type="component" value="Chromosome 4"/>
</dbReference>
<dbReference type="EMBL" id="CP025762">
    <property type="protein sequence ID" value="KGB74218.1"/>
    <property type="molecule type" value="Genomic_DNA"/>
</dbReference>
<proteinExistence type="predicted"/>
<dbReference type="OrthoDB" id="3362817at2759"/>
<dbReference type="RefSeq" id="XP_062880225.1">
    <property type="nucleotide sequence ID" value="XM_063024155.1"/>
</dbReference>
<dbReference type="AlphaFoldDB" id="A0A095E9G0"/>
<evidence type="ECO:0000313" key="2">
    <source>
        <dbReference type="EMBL" id="KGB74218.1"/>
    </source>
</evidence>
<accession>A0A095E9G0</accession>
<feature type="compositionally biased region" description="Low complexity" evidence="1">
    <location>
        <begin position="32"/>
        <end position="47"/>
    </location>
</feature>